<evidence type="ECO:0000313" key="4">
    <source>
        <dbReference type="Proteomes" id="UP000320762"/>
    </source>
</evidence>
<feature type="region of interest" description="Disordered" evidence="1">
    <location>
        <begin position="272"/>
        <end position="324"/>
    </location>
</feature>
<feature type="transmembrane region" description="Helical" evidence="2">
    <location>
        <begin position="49"/>
        <end position="65"/>
    </location>
</feature>
<evidence type="ECO:0000256" key="2">
    <source>
        <dbReference type="SAM" id="Phobius"/>
    </source>
</evidence>
<keyword evidence="4" id="KW-1185">Reference proteome</keyword>
<feature type="compositionally biased region" description="Polar residues" evidence="1">
    <location>
        <begin position="451"/>
        <end position="462"/>
    </location>
</feature>
<sequence length="638" mass="68962">MSLIAPAMRVAMVCTNVWETYKTLKPPPPSPRNGGRPTLRAQSQRKRDMKGCLAVWLVFCCFLLYERLIERVISIFIPFYDELKSMAMLFLIVARARAAEPIYLHIIRPFLKPHTAALDALLDVSTMIGDLIFTVATLPLQPFIMWWQSRQAEAEYEHDPTQDKPTTPLANGASVVSETVSATSTVCASGSADAFVVSSSMSVQQVRVQNGHIDGLPATPTNGHQIWHPPPSSYQDDSEERFIPPHPDELDREAAEAGAPLAEEDEWRKYPEFPSAYPATPFQPASRTLKPEPPISSSIAEADDEPGFRQSLRTPREDQDPHSVPVLSDESIFLGIHAAGVNAESGAGAPMAVDREGEVVDGEMTVDEEREDEEYDEDEEDSFNITLQTPMPRGLRRADLDTPREPPLARMAVSPESLPVAPMDQTEDAVPIPATTDALMETEPTAPAATSHASSRTNSDVSSPDIPRAASGPNPPFRATKIAGKKRAHAQTAEVEDLRVAGRAARLGRSTVHPRRQPARVRRTPSAETSGSATSTSSAATASTNPTSTASSASTTSASDAGTDVTAPSDVDEQPPYGKRRRVLSTRSGKAVAVPVPKVVAPKKAAATSLKRVVSVTRPVYRTRSQPARAAQKKGPAN</sequence>
<accession>A0A550CRT5</accession>
<comment type="caution">
    <text evidence="3">The sequence shown here is derived from an EMBL/GenBank/DDBJ whole genome shotgun (WGS) entry which is preliminary data.</text>
</comment>
<feature type="region of interest" description="Disordered" evidence="1">
    <location>
        <begin position="367"/>
        <end position="592"/>
    </location>
</feature>
<evidence type="ECO:0000256" key="1">
    <source>
        <dbReference type="SAM" id="MobiDB-lite"/>
    </source>
</evidence>
<reference evidence="3 4" key="1">
    <citation type="journal article" date="2019" name="New Phytol.">
        <title>Comparative genomics reveals unique wood-decay strategies and fruiting body development in the Schizophyllaceae.</title>
        <authorList>
            <person name="Almasi E."/>
            <person name="Sahu N."/>
            <person name="Krizsan K."/>
            <person name="Balint B."/>
            <person name="Kovacs G.M."/>
            <person name="Kiss B."/>
            <person name="Cseklye J."/>
            <person name="Drula E."/>
            <person name="Henrissat B."/>
            <person name="Nagy I."/>
            <person name="Chovatia M."/>
            <person name="Adam C."/>
            <person name="LaButti K."/>
            <person name="Lipzen A."/>
            <person name="Riley R."/>
            <person name="Grigoriev I.V."/>
            <person name="Nagy L.G."/>
        </authorList>
    </citation>
    <scope>NUCLEOTIDE SEQUENCE [LARGE SCALE GENOMIC DNA]</scope>
    <source>
        <strain evidence="3 4">NL-1724</strain>
    </source>
</reference>
<organism evidence="3 4">
    <name type="scientific">Schizophyllum amplum</name>
    <dbReference type="NCBI Taxonomy" id="97359"/>
    <lineage>
        <taxon>Eukaryota</taxon>
        <taxon>Fungi</taxon>
        <taxon>Dikarya</taxon>
        <taxon>Basidiomycota</taxon>
        <taxon>Agaricomycotina</taxon>
        <taxon>Agaricomycetes</taxon>
        <taxon>Agaricomycetidae</taxon>
        <taxon>Agaricales</taxon>
        <taxon>Schizophyllaceae</taxon>
        <taxon>Schizophyllum</taxon>
    </lineage>
</organism>
<evidence type="ECO:0000313" key="3">
    <source>
        <dbReference type="EMBL" id="TRM67503.1"/>
    </source>
</evidence>
<feature type="compositionally biased region" description="Basic residues" evidence="1">
    <location>
        <begin position="512"/>
        <end position="523"/>
    </location>
</feature>
<dbReference type="AlphaFoldDB" id="A0A550CRT5"/>
<gene>
    <name evidence="3" type="ORF">BD626DRAFT_478992</name>
</gene>
<dbReference type="OrthoDB" id="434647at2759"/>
<dbReference type="InterPro" id="IPR004345">
    <property type="entry name" value="TB2_DP1_HVA22"/>
</dbReference>
<keyword evidence="2" id="KW-0812">Transmembrane</keyword>
<keyword evidence="2" id="KW-0472">Membrane</keyword>
<protein>
    <recommendedName>
        <fullName evidence="5">TB2/DP1, HVA22 family-domain-containing protein</fullName>
    </recommendedName>
</protein>
<evidence type="ECO:0008006" key="5">
    <source>
        <dbReference type="Google" id="ProtNLM"/>
    </source>
</evidence>
<dbReference type="EMBL" id="VDMD01000002">
    <property type="protein sequence ID" value="TRM67503.1"/>
    <property type="molecule type" value="Genomic_DNA"/>
</dbReference>
<feature type="region of interest" description="Disordered" evidence="1">
    <location>
        <begin position="212"/>
        <end position="247"/>
    </location>
</feature>
<dbReference type="Pfam" id="PF03134">
    <property type="entry name" value="TB2_DP1_HVA22"/>
    <property type="match status" value="1"/>
</dbReference>
<feature type="compositionally biased region" description="Acidic residues" evidence="1">
    <location>
        <begin position="367"/>
        <end position="382"/>
    </location>
</feature>
<feature type="compositionally biased region" description="Low complexity" evidence="1">
    <location>
        <begin position="441"/>
        <end position="450"/>
    </location>
</feature>
<feature type="compositionally biased region" description="Low complexity" evidence="1">
    <location>
        <begin position="524"/>
        <end position="567"/>
    </location>
</feature>
<keyword evidence="2" id="KW-1133">Transmembrane helix</keyword>
<proteinExistence type="predicted"/>
<dbReference type="Proteomes" id="UP000320762">
    <property type="component" value="Unassembled WGS sequence"/>
</dbReference>
<feature type="region of interest" description="Disordered" evidence="1">
    <location>
        <begin position="618"/>
        <end position="638"/>
    </location>
</feature>
<name>A0A550CRT5_9AGAR</name>